<dbReference type="KEGG" id="pbl:PAAG_12324"/>
<dbReference type="GeneID" id="26971024"/>
<keyword evidence="1" id="KW-0812">Transmembrane</keyword>
<sequence>MSLNKVWDSAGGTPFYPLVSKDSHFFVALTLLLTNRSFVSVPLFGVPASLAFGYAPLTLLLM</sequence>
<dbReference type="EMBL" id="KN294012">
    <property type="protein sequence ID" value="KGQ01012.1"/>
    <property type="molecule type" value="Genomic_DNA"/>
</dbReference>
<dbReference type="HOGENOM" id="CLU_180978_0_0_1"/>
<dbReference type="STRING" id="502779.A0A0A2V3Q7"/>
<evidence type="ECO:0000313" key="3">
    <source>
        <dbReference type="Proteomes" id="UP000002059"/>
    </source>
</evidence>
<protein>
    <submittedName>
        <fullName evidence="2">Uncharacterized protein</fullName>
    </submittedName>
</protein>
<dbReference type="OMA" id="DSHFFVA"/>
<reference evidence="2 3" key="1">
    <citation type="journal article" date="2011" name="PLoS Genet.">
        <title>Comparative genomic analysis of human fungal pathogens causing paracoccidioidomycosis.</title>
        <authorList>
            <person name="Desjardins C.A."/>
            <person name="Champion M.D."/>
            <person name="Holder J.W."/>
            <person name="Muszewska A."/>
            <person name="Goldberg J."/>
            <person name="Bailao A.M."/>
            <person name="Brigido M.M."/>
            <person name="Ferreira M.E."/>
            <person name="Garcia A.M."/>
            <person name="Grynberg M."/>
            <person name="Gujja S."/>
            <person name="Heiman D.I."/>
            <person name="Henn M.R."/>
            <person name="Kodira C.D."/>
            <person name="Leon-Narvaez H."/>
            <person name="Longo L.V."/>
            <person name="Ma L.J."/>
            <person name="Malavazi I."/>
            <person name="Matsuo A.L."/>
            <person name="Morais F.V."/>
            <person name="Pereira M."/>
            <person name="Rodriguez-Brito S."/>
            <person name="Sakthikumar S."/>
            <person name="Salem-Izacc S.M."/>
            <person name="Sykes S.M."/>
            <person name="Teixeira M.M."/>
            <person name="Vallejo M.C."/>
            <person name="Walter M.E."/>
            <person name="Yandava C."/>
            <person name="Young S."/>
            <person name="Zeng Q."/>
            <person name="Zucker J."/>
            <person name="Felipe M.S."/>
            <person name="Goldman G.H."/>
            <person name="Haas B.J."/>
            <person name="McEwen J.G."/>
            <person name="Nino-Vega G."/>
            <person name="Puccia R."/>
            <person name="San-Blas G."/>
            <person name="Soares C.M."/>
            <person name="Birren B.W."/>
            <person name="Cuomo C.A."/>
        </authorList>
    </citation>
    <scope>NUCLEOTIDE SEQUENCE [LARGE SCALE GENOMIC DNA]</scope>
    <source>
        <strain evidence="3">ATCC MYA-826 / Pb01</strain>
    </source>
</reference>
<accession>A0A0A2V3Q7</accession>
<keyword evidence="1" id="KW-0472">Membrane</keyword>
<dbReference type="Proteomes" id="UP000002059">
    <property type="component" value="Partially assembled WGS sequence"/>
</dbReference>
<feature type="transmembrane region" description="Helical" evidence="1">
    <location>
        <begin position="39"/>
        <end position="61"/>
    </location>
</feature>
<keyword evidence="1" id="KW-1133">Transmembrane helix</keyword>
<keyword evidence="3" id="KW-1185">Reference proteome</keyword>
<proteinExistence type="predicted"/>
<dbReference type="OrthoDB" id="5371169at2759"/>
<dbReference type="AlphaFoldDB" id="A0A0A2V3Q7"/>
<evidence type="ECO:0000313" key="2">
    <source>
        <dbReference type="EMBL" id="KGQ01012.1"/>
    </source>
</evidence>
<name>A0A0A2V3Q7_PARBA</name>
<gene>
    <name evidence="2" type="ORF">PAAG_12324</name>
</gene>
<organism evidence="2 3">
    <name type="scientific">Paracoccidioides lutzii (strain ATCC MYA-826 / Pb01)</name>
    <name type="common">Paracoccidioides brasiliensis</name>
    <dbReference type="NCBI Taxonomy" id="502779"/>
    <lineage>
        <taxon>Eukaryota</taxon>
        <taxon>Fungi</taxon>
        <taxon>Dikarya</taxon>
        <taxon>Ascomycota</taxon>
        <taxon>Pezizomycotina</taxon>
        <taxon>Eurotiomycetes</taxon>
        <taxon>Eurotiomycetidae</taxon>
        <taxon>Onygenales</taxon>
        <taxon>Ajellomycetaceae</taxon>
        <taxon>Paracoccidioides</taxon>
    </lineage>
</organism>
<evidence type="ECO:0000256" key="1">
    <source>
        <dbReference type="SAM" id="Phobius"/>
    </source>
</evidence>
<dbReference type="RefSeq" id="XP_015702573.1">
    <property type="nucleotide sequence ID" value="XM_015847829.1"/>
</dbReference>
<dbReference type="VEuPathDB" id="FungiDB:PAAG_12324"/>